<dbReference type="Pfam" id="PF02156">
    <property type="entry name" value="Glyco_hydro_26"/>
    <property type="match status" value="1"/>
</dbReference>
<dbReference type="PROSITE" id="PS51764">
    <property type="entry name" value="GH26"/>
    <property type="match status" value="1"/>
</dbReference>
<evidence type="ECO:0000259" key="6">
    <source>
        <dbReference type="PROSITE" id="PS51764"/>
    </source>
</evidence>
<dbReference type="RefSeq" id="WP_377523797.1">
    <property type="nucleotide sequence ID" value="NZ_JBHTLD010000033.1"/>
</dbReference>
<evidence type="ECO:0000256" key="5">
    <source>
        <dbReference type="SAM" id="SignalP"/>
    </source>
</evidence>
<comment type="similarity">
    <text evidence="1 4">Belongs to the glycosyl hydrolase 26 family.</text>
</comment>
<evidence type="ECO:0000256" key="3">
    <source>
        <dbReference type="ARBA" id="ARBA00023295"/>
    </source>
</evidence>
<evidence type="ECO:0000313" key="7">
    <source>
        <dbReference type="EMBL" id="MFD1185707.1"/>
    </source>
</evidence>
<dbReference type="Proteomes" id="UP001597094">
    <property type="component" value="Unassembled WGS sequence"/>
</dbReference>
<evidence type="ECO:0000256" key="1">
    <source>
        <dbReference type="ARBA" id="ARBA00007754"/>
    </source>
</evidence>
<dbReference type="InterPro" id="IPR016714">
    <property type="entry name" value="MANB/E"/>
</dbReference>
<evidence type="ECO:0000256" key="2">
    <source>
        <dbReference type="ARBA" id="ARBA00022801"/>
    </source>
</evidence>
<feature type="domain" description="GH26" evidence="6">
    <location>
        <begin position="31"/>
        <end position="361"/>
    </location>
</feature>
<reference evidence="8" key="1">
    <citation type="journal article" date="2019" name="Int. J. Syst. Evol. Microbiol.">
        <title>The Global Catalogue of Microorganisms (GCM) 10K type strain sequencing project: providing services to taxonomists for standard genome sequencing and annotation.</title>
        <authorList>
            <consortium name="The Broad Institute Genomics Platform"/>
            <consortium name="The Broad Institute Genome Sequencing Center for Infectious Disease"/>
            <person name="Wu L."/>
            <person name="Ma J."/>
        </authorList>
    </citation>
    <scope>NUCLEOTIDE SEQUENCE [LARGE SCALE GENOMIC DNA]</scope>
    <source>
        <strain evidence="8">JCM 31319</strain>
    </source>
</reference>
<keyword evidence="2 4" id="KW-0378">Hydrolase</keyword>
<feature type="signal peptide" evidence="5">
    <location>
        <begin position="1"/>
        <end position="19"/>
    </location>
</feature>
<name>A0ABW3SLG1_9BACT</name>
<dbReference type="PANTHER" id="PTHR40079">
    <property type="entry name" value="MANNAN ENDO-1,4-BETA-MANNOSIDASE E-RELATED"/>
    <property type="match status" value="1"/>
</dbReference>
<dbReference type="PIRSF" id="PIRSF018168">
    <property type="entry name" value="Mannan-1_4-beta-mannosidase"/>
    <property type="match status" value="1"/>
</dbReference>
<feature type="active site" description="Nucleophile" evidence="4">
    <location>
        <position position="296"/>
    </location>
</feature>
<dbReference type="Gene3D" id="3.20.20.80">
    <property type="entry name" value="Glycosidases"/>
    <property type="match status" value="1"/>
</dbReference>
<dbReference type="InterPro" id="IPR017853">
    <property type="entry name" value="GH"/>
</dbReference>
<proteinExistence type="inferred from homology"/>
<dbReference type="PANTHER" id="PTHR40079:SF4">
    <property type="entry name" value="GH26 DOMAIN-CONTAINING PROTEIN-RELATED"/>
    <property type="match status" value="1"/>
</dbReference>
<keyword evidence="5" id="KW-0732">Signal</keyword>
<dbReference type="SUPFAM" id="SSF51445">
    <property type="entry name" value="(Trans)glycosidases"/>
    <property type="match status" value="1"/>
</dbReference>
<gene>
    <name evidence="7" type="ORF">ACFQ2O_05755</name>
</gene>
<accession>A0ABW3SLG1</accession>
<evidence type="ECO:0000313" key="8">
    <source>
        <dbReference type="Proteomes" id="UP001597094"/>
    </source>
</evidence>
<sequence>MLKMLLLSIAQVLLVNVLAAQHLPIDAKASKETRHLYANLQRLSERGVMLGHQDDLAYGVNWKYEDGRSDVKEVVSDYPAVVGWDLGHLELKSPINLDSVPFANMRAYVQQVYAQGGLNTFSWHLNNPVDPSKSSWDKQDSTIQQLFADKKAMRQYKSWLNEVAKFMKSLKGANGEAIPVVFRPLHEHNGSWFWWGRDHASPEEYKQLYRFTVEYLRDKKKVHNLLYAYSPDKFKTKEEYLERYPGNAYVDLIGFDVYHRPNPTDTVDTFVADTRRMVELLREIGEERNKVYAITETGLERIPQPTWWTETLLPIIQNSGLSYVLLWRNARPDHYYVPYPDQESASDFKKFYQKAETLFGSDVKAADLYSPVTPATEAKATSGY</sequence>
<comment type="caution">
    <text evidence="7">The sequence shown here is derived from an EMBL/GenBank/DDBJ whole genome shotgun (WGS) entry which is preliminary data.</text>
</comment>
<evidence type="ECO:0000256" key="4">
    <source>
        <dbReference type="PROSITE-ProRule" id="PRU01100"/>
    </source>
</evidence>
<dbReference type="InterPro" id="IPR000805">
    <property type="entry name" value="Glyco_hydro_26"/>
</dbReference>
<dbReference type="InterPro" id="IPR022790">
    <property type="entry name" value="GH26_dom"/>
</dbReference>
<keyword evidence="8" id="KW-1185">Reference proteome</keyword>
<protein>
    <submittedName>
        <fullName evidence="7">Glycoside hydrolase family 26 protein</fullName>
    </submittedName>
</protein>
<keyword evidence="3 4" id="KW-0326">Glycosidase</keyword>
<dbReference type="PRINTS" id="PR00739">
    <property type="entry name" value="GLHYDRLASE26"/>
</dbReference>
<dbReference type="GO" id="GO:0016787">
    <property type="term" value="F:hydrolase activity"/>
    <property type="evidence" value="ECO:0007669"/>
    <property type="project" value="UniProtKB-KW"/>
</dbReference>
<feature type="active site" description="Proton donor" evidence="4">
    <location>
        <position position="187"/>
    </location>
</feature>
<organism evidence="7 8">
    <name type="scientific">Pontibacter rugosus</name>
    <dbReference type="NCBI Taxonomy" id="1745966"/>
    <lineage>
        <taxon>Bacteria</taxon>
        <taxon>Pseudomonadati</taxon>
        <taxon>Bacteroidota</taxon>
        <taxon>Cytophagia</taxon>
        <taxon>Cytophagales</taxon>
        <taxon>Hymenobacteraceae</taxon>
        <taxon>Pontibacter</taxon>
    </lineage>
</organism>
<dbReference type="EMBL" id="JBHTLD010000033">
    <property type="protein sequence ID" value="MFD1185707.1"/>
    <property type="molecule type" value="Genomic_DNA"/>
</dbReference>
<feature type="chain" id="PRO_5045418782" evidence="5">
    <location>
        <begin position="20"/>
        <end position="384"/>
    </location>
</feature>